<proteinExistence type="predicted"/>
<dbReference type="PANTHER" id="PTHR11439">
    <property type="entry name" value="GAG-POL-RELATED RETROTRANSPOSON"/>
    <property type="match status" value="1"/>
</dbReference>
<protein>
    <recommendedName>
        <fullName evidence="1">Reverse transcriptase Ty1/copia-type domain-containing protein</fullName>
    </recommendedName>
</protein>
<dbReference type="CDD" id="cd09272">
    <property type="entry name" value="RNase_HI_RT_Ty1"/>
    <property type="match status" value="1"/>
</dbReference>
<dbReference type="PANTHER" id="PTHR11439:SF440">
    <property type="entry name" value="INTEGRASE CATALYTIC DOMAIN-CONTAINING PROTEIN"/>
    <property type="match status" value="1"/>
</dbReference>
<accession>A0A7I8L450</accession>
<feature type="domain" description="Reverse transcriptase Ty1/copia-type" evidence="1">
    <location>
        <begin position="15"/>
        <end position="72"/>
    </location>
</feature>
<name>A0A7I8L450_SPIIN</name>
<sequence length="209" mass="23541">MKGFGYIQSNGDHTFIKHGDQSKVTALIVYVDDIIITGDDTEEIKCLGQNLAREFHTKSLGRLKYFLEIEYILDLLQEIEKLQCKPAGTPIDPNLSLGEGKGSDQVGKSSYQWLIGRLIYLNHTRPDITFVVNLLRNQSIEIYTDVDYVGSIIDRRLTSGYRTSICGNLVPWRSKKQQVAARSSAEAEFRTLAQEICAGLWIQGLLDVI</sequence>
<dbReference type="AlphaFoldDB" id="A0A7I8L450"/>
<keyword evidence="3" id="KW-1185">Reference proteome</keyword>
<organism evidence="2 3">
    <name type="scientific">Spirodela intermedia</name>
    <name type="common">Intermediate duckweed</name>
    <dbReference type="NCBI Taxonomy" id="51605"/>
    <lineage>
        <taxon>Eukaryota</taxon>
        <taxon>Viridiplantae</taxon>
        <taxon>Streptophyta</taxon>
        <taxon>Embryophyta</taxon>
        <taxon>Tracheophyta</taxon>
        <taxon>Spermatophyta</taxon>
        <taxon>Magnoliopsida</taxon>
        <taxon>Liliopsida</taxon>
        <taxon>Araceae</taxon>
        <taxon>Lemnoideae</taxon>
        <taxon>Spirodela</taxon>
    </lineage>
</organism>
<dbReference type="SUPFAM" id="SSF56672">
    <property type="entry name" value="DNA/RNA polymerases"/>
    <property type="match status" value="1"/>
</dbReference>
<evidence type="ECO:0000259" key="1">
    <source>
        <dbReference type="Pfam" id="PF07727"/>
    </source>
</evidence>
<dbReference type="OrthoDB" id="414945at2759"/>
<dbReference type="InterPro" id="IPR013103">
    <property type="entry name" value="RVT_2"/>
</dbReference>
<evidence type="ECO:0000313" key="3">
    <source>
        <dbReference type="Proteomes" id="UP000663760"/>
    </source>
</evidence>
<evidence type="ECO:0000313" key="2">
    <source>
        <dbReference type="EMBL" id="CAA7404773.1"/>
    </source>
</evidence>
<dbReference type="Pfam" id="PF07727">
    <property type="entry name" value="RVT_2"/>
    <property type="match status" value="1"/>
</dbReference>
<dbReference type="Proteomes" id="UP000663760">
    <property type="component" value="Chromosome 11"/>
</dbReference>
<dbReference type="EMBL" id="LR746274">
    <property type="protein sequence ID" value="CAA7404773.1"/>
    <property type="molecule type" value="Genomic_DNA"/>
</dbReference>
<dbReference type="InterPro" id="IPR043502">
    <property type="entry name" value="DNA/RNA_pol_sf"/>
</dbReference>
<reference evidence="2" key="1">
    <citation type="submission" date="2020-02" db="EMBL/GenBank/DDBJ databases">
        <authorList>
            <person name="Scholz U."/>
            <person name="Mascher M."/>
            <person name="Fiebig A."/>
        </authorList>
    </citation>
    <scope>NUCLEOTIDE SEQUENCE</scope>
</reference>
<gene>
    <name evidence="2" type="ORF">SI8410_11015451</name>
</gene>